<dbReference type="STRING" id="1314751.GCA_001591425_04363"/>
<feature type="domain" description="Aerobactin siderophore biosynthesis IucA/IucC-like C-terminal" evidence="1">
    <location>
        <begin position="63"/>
        <end position="185"/>
    </location>
</feature>
<evidence type="ECO:0000313" key="3">
    <source>
        <dbReference type="EMBL" id="AST93181.1"/>
    </source>
</evidence>
<evidence type="ECO:0000313" key="4">
    <source>
        <dbReference type="Proteomes" id="UP000215224"/>
    </source>
</evidence>
<keyword evidence="4" id="KW-1185">Reference proteome</keyword>
<dbReference type="InterPro" id="IPR022770">
    <property type="entry name" value="IucA/IucC-like_C"/>
</dbReference>
<dbReference type="RefSeq" id="WP_066420628.1">
    <property type="nucleotide sequence ID" value="NZ_CP018866.1"/>
</dbReference>
<organism evidence="3 4">
    <name type="scientific">Sutcliffiella cohnii</name>
    <dbReference type="NCBI Taxonomy" id="33932"/>
    <lineage>
        <taxon>Bacteria</taxon>
        <taxon>Bacillati</taxon>
        <taxon>Bacillota</taxon>
        <taxon>Bacilli</taxon>
        <taxon>Bacillales</taxon>
        <taxon>Bacillaceae</taxon>
        <taxon>Sutcliffiella</taxon>
    </lineage>
</organism>
<reference evidence="3 4" key="1">
    <citation type="submission" date="2016-12" db="EMBL/GenBank/DDBJ databases">
        <title>The whole genome sequencing and assembly of Bacillus cohnii DSM 6307T strain.</title>
        <authorList>
            <person name="Lee Y.-J."/>
            <person name="Yi H."/>
            <person name="Bahn Y.-S."/>
            <person name="Kim J.F."/>
            <person name="Lee D.-W."/>
        </authorList>
    </citation>
    <scope>NUCLEOTIDE SEQUENCE [LARGE SCALE GENOMIC DNA]</scope>
    <source>
        <strain evidence="3 4">DSM 6307</strain>
    </source>
</reference>
<dbReference type="KEGG" id="bcoh:BC6307_18900"/>
<evidence type="ECO:0000259" key="2">
    <source>
        <dbReference type="Pfam" id="PF11575"/>
    </source>
</evidence>
<dbReference type="Pfam" id="PF06276">
    <property type="entry name" value="FhuF"/>
    <property type="match status" value="1"/>
</dbReference>
<accession>A0A223KUK8</accession>
<evidence type="ECO:0008006" key="5">
    <source>
        <dbReference type="Google" id="ProtNLM"/>
    </source>
</evidence>
<sequence>MNLTNAELQFLEEKCRLTTKKSKSSVSVKDLMEEGSLQFLKQIQPYIGSDKDYVTASLLMKRLAFLSVNVLLSFSAYNKIMELKLETIHIDDYIEKELWLPKIRFEPLHMKEIVEEVGAREEARDQLFKILFFDIYTPIIERLSKVANVSRFTLWENVMIYIYWLYETLLPSIGKEDIAGDFEALQYAPSQWFGLNKNPVKYFYSVKGTVAEKAIRSRKTCCFYYETNEEKSRCKTCPLACRNS</sequence>
<evidence type="ECO:0000259" key="1">
    <source>
        <dbReference type="Pfam" id="PF06276"/>
    </source>
</evidence>
<protein>
    <recommendedName>
        <fullName evidence="5">Iron reductase</fullName>
    </recommendedName>
</protein>
<dbReference type="Pfam" id="PF11575">
    <property type="entry name" value="FhuF_C"/>
    <property type="match status" value="1"/>
</dbReference>
<gene>
    <name evidence="3" type="ORF">BC6307_18900</name>
</gene>
<dbReference type="EMBL" id="CP018866">
    <property type="protein sequence ID" value="AST93181.1"/>
    <property type="molecule type" value="Genomic_DNA"/>
</dbReference>
<dbReference type="Proteomes" id="UP000215224">
    <property type="component" value="Chromosome"/>
</dbReference>
<dbReference type="InterPro" id="IPR024726">
    <property type="entry name" value="FhuF_C"/>
</dbReference>
<feature type="domain" description="Ferric siderophore reductase C-terminal" evidence="2">
    <location>
        <begin position="218"/>
        <end position="239"/>
    </location>
</feature>
<name>A0A223KUK8_9BACI</name>
<dbReference type="AlphaFoldDB" id="A0A223KUK8"/>
<dbReference type="GO" id="GO:0051537">
    <property type="term" value="F:2 iron, 2 sulfur cluster binding"/>
    <property type="evidence" value="ECO:0007669"/>
    <property type="project" value="InterPro"/>
</dbReference>
<proteinExistence type="predicted"/>
<dbReference type="GO" id="GO:0003824">
    <property type="term" value="F:catalytic activity"/>
    <property type="evidence" value="ECO:0007669"/>
    <property type="project" value="UniProtKB-ARBA"/>
</dbReference>